<organism evidence="4 5">
    <name type="scientific">Plebeiibacterium sediminum</name>
    <dbReference type="NCBI Taxonomy" id="2992112"/>
    <lineage>
        <taxon>Bacteria</taxon>
        <taxon>Pseudomonadati</taxon>
        <taxon>Bacteroidota</taxon>
        <taxon>Bacteroidia</taxon>
        <taxon>Marinilabiliales</taxon>
        <taxon>Marinilabiliaceae</taxon>
        <taxon>Plebeiibacterium</taxon>
    </lineage>
</organism>
<dbReference type="PROSITE" id="PS51779">
    <property type="entry name" value="POTRA"/>
    <property type="match status" value="1"/>
</dbReference>
<comment type="subcellular location">
    <subcellularLocation>
        <location evidence="1">Membrane</location>
    </subcellularLocation>
</comment>
<evidence type="ECO:0000259" key="3">
    <source>
        <dbReference type="PROSITE" id="PS51779"/>
    </source>
</evidence>
<gene>
    <name evidence="4" type="ORF">OM075_11545</name>
</gene>
<dbReference type="GO" id="GO:0019867">
    <property type="term" value="C:outer membrane"/>
    <property type="evidence" value="ECO:0007669"/>
    <property type="project" value="InterPro"/>
</dbReference>
<sequence>MLFLCFSFFSGFDAFSINNPSADLLEVNDTIFVNTIKVSGDKKTRSRIIRNELLFKRGDRIAKSDFYDLIGKSRQNLLNTSLFNFVYINYSFPNNKEVDFEIKVDERWYTWVLPLFEHADRNFSAFLDNGDWSRMNYGIYLKQENFRGMNELLKLKLRVGYLNEVEVIFSSAKRNNKLGWGTSFNYAAQNQVSYGILDNKAIYFKTSNSFIEQQVASDLYLHYRHGFFNRHRLTLSYNSYNIKDTLALLNPNYLANGSNFLNYLSLAYKYNLDLRDSKTYPLKGNMFEGCLARNGLGIINNDINNFSLKLLFQQYGKIRKRLYYGASFGGIANSNNNNPFVISNGLGYKEFLNGFEYNVIESDNYGYVKNKFLFELIPTKTAYINFINLNQFSKLHYAVYVKPFFDAGYVHKQHPNISNSLSNSLLYSYGLGVDLVTYYDKVLSVNYAINSIGIKGFYIHLNLAM</sequence>
<evidence type="ECO:0000313" key="5">
    <source>
        <dbReference type="Proteomes" id="UP001209229"/>
    </source>
</evidence>
<dbReference type="Gene3D" id="3.10.20.310">
    <property type="entry name" value="membrane protein fhac"/>
    <property type="match status" value="1"/>
</dbReference>
<dbReference type="Proteomes" id="UP001209229">
    <property type="component" value="Unassembled WGS sequence"/>
</dbReference>
<keyword evidence="2" id="KW-0472">Membrane</keyword>
<reference evidence="4" key="1">
    <citation type="submission" date="2022-10" db="EMBL/GenBank/DDBJ databases">
        <authorList>
            <person name="Yu W.X."/>
        </authorList>
    </citation>
    <scope>NUCLEOTIDE SEQUENCE</scope>
    <source>
        <strain evidence="4">AAT</strain>
    </source>
</reference>
<proteinExistence type="predicted"/>
<dbReference type="Pfam" id="PF07244">
    <property type="entry name" value="POTRA"/>
    <property type="match status" value="1"/>
</dbReference>
<name>A0AAE3M5B2_9BACT</name>
<dbReference type="RefSeq" id="WP_301190672.1">
    <property type="nucleotide sequence ID" value="NZ_JAPDPJ010000024.1"/>
</dbReference>
<protein>
    <recommendedName>
        <fullName evidence="3">POTRA domain-containing protein</fullName>
    </recommendedName>
</protein>
<evidence type="ECO:0000313" key="4">
    <source>
        <dbReference type="EMBL" id="MCW3787107.1"/>
    </source>
</evidence>
<dbReference type="InterPro" id="IPR034746">
    <property type="entry name" value="POTRA"/>
</dbReference>
<evidence type="ECO:0000256" key="2">
    <source>
        <dbReference type="ARBA" id="ARBA00023136"/>
    </source>
</evidence>
<comment type="caution">
    <text evidence="4">The sequence shown here is derived from an EMBL/GenBank/DDBJ whole genome shotgun (WGS) entry which is preliminary data.</text>
</comment>
<dbReference type="InterPro" id="IPR010827">
    <property type="entry name" value="BamA/TamA_POTRA"/>
</dbReference>
<dbReference type="EMBL" id="JAPDPJ010000024">
    <property type="protein sequence ID" value="MCW3787107.1"/>
    <property type="molecule type" value="Genomic_DNA"/>
</dbReference>
<feature type="domain" description="POTRA" evidence="3">
    <location>
        <begin position="31"/>
        <end position="107"/>
    </location>
</feature>
<dbReference type="AlphaFoldDB" id="A0AAE3M5B2"/>
<accession>A0AAE3M5B2</accession>
<evidence type="ECO:0000256" key="1">
    <source>
        <dbReference type="ARBA" id="ARBA00004370"/>
    </source>
</evidence>
<keyword evidence="5" id="KW-1185">Reference proteome</keyword>